<evidence type="ECO:0000256" key="14">
    <source>
        <dbReference type="HAMAP-Rule" id="MF_01006"/>
    </source>
</evidence>
<keyword evidence="5 14" id="KW-1003">Cell membrane</keyword>
<keyword evidence="9 14" id="KW-0472">Membrane</keyword>
<evidence type="ECO:0000256" key="1">
    <source>
        <dbReference type="ARBA" id="ARBA00004651"/>
    </source>
</evidence>
<dbReference type="GO" id="GO:0009252">
    <property type="term" value="P:peptidoglycan biosynthetic process"/>
    <property type="evidence" value="ECO:0007669"/>
    <property type="project" value="UniProtKB-KW"/>
</dbReference>
<organism evidence="15 16">
    <name type="scientific">Candidatus Finniella inopinata</name>
    <dbReference type="NCBI Taxonomy" id="1696036"/>
    <lineage>
        <taxon>Bacteria</taxon>
        <taxon>Pseudomonadati</taxon>
        <taxon>Pseudomonadota</taxon>
        <taxon>Alphaproteobacteria</taxon>
        <taxon>Holosporales</taxon>
        <taxon>Candidatus Paracaedibacteraceae</taxon>
        <taxon>Candidatus Finniella</taxon>
    </lineage>
</organism>
<comment type="miscellaneous">
    <text evidence="14">Bacitracin is thought to be involved in the inhibition of peptidoglycan synthesis by sequestering undecaprenyl diphosphate, thereby reducing the pool of lipid carrier available.</text>
</comment>
<dbReference type="GO" id="GO:0005886">
    <property type="term" value="C:plasma membrane"/>
    <property type="evidence" value="ECO:0007669"/>
    <property type="project" value="UniProtKB-SubCell"/>
</dbReference>
<accession>A0A4Q7DHB4</accession>
<dbReference type="Pfam" id="PF02673">
    <property type="entry name" value="BacA"/>
    <property type="match status" value="1"/>
</dbReference>
<comment type="catalytic activity">
    <reaction evidence="13 14">
        <text>di-trans,octa-cis-undecaprenyl diphosphate + H2O = di-trans,octa-cis-undecaprenyl phosphate + phosphate + H(+)</text>
        <dbReference type="Rhea" id="RHEA:28094"/>
        <dbReference type="ChEBI" id="CHEBI:15377"/>
        <dbReference type="ChEBI" id="CHEBI:15378"/>
        <dbReference type="ChEBI" id="CHEBI:43474"/>
        <dbReference type="ChEBI" id="CHEBI:58405"/>
        <dbReference type="ChEBI" id="CHEBI:60392"/>
        <dbReference type="EC" id="3.6.1.27"/>
    </reaction>
</comment>
<keyword evidence="6 14" id="KW-0812">Transmembrane</keyword>
<keyword evidence="16" id="KW-1185">Reference proteome</keyword>
<keyword evidence="14" id="KW-0133">Cell shape</keyword>
<dbReference type="GO" id="GO:0050380">
    <property type="term" value="F:undecaprenyl-diphosphatase activity"/>
    <property type="evidence" value="ECO:0007669"/>
    <property type="project" value="UniProtKB-UniRule"/>
</dbReference>
<dbReference type="RefSeq" id="WP_130154390.1">
    <property type="nucleotide sequence ID" value="NZ_SCFB01000010.1"/>
</dbReference>
<sequence>MNVYILTLCIIQGISEFLPVSSSAHLTLINLLWNQPASRLEWEVALHLGTLLSIVVYFRHEVLSMIKVTLGLLKVRNWRSFPHDPDGQLTLLLIIATIPAIVIGYFIKGKIPPFNPLLIMGISSIIFGILLYLADIHQHRRPQKLTYLKAMVIGSAQALAFIPGASRSGTCITAARCMGLGRIEATRFSFLLSIPTVLGAVTLTGYDVFKQGIVLDWAAVGQAVVITAVIGFVVIHSLLSFLKRHSFKPFMIYRVAFGLGLLAFAYYKSF</sequence>
<evidence type="ECO:0000256" key="11">
    <source>
        <dbReference type="ARBA" id="ARBA00032707"/>
    </source>
</evidence>
<feature type="transmembrane region" description="Helical" evidence="14">
    <location>
        <begin position="188"/>
        <end position="206"/>
    </location>
</feature>
<dbReference type="GO" id="GO:0008360">
    <property type="term" value="P:regulation of cell shape"/>
    <property type="evidence" value="ECO:0007669"/>
    <property type="project" value="UniProtKB-KW"/>
</dbReference>
<dbReference type="OrthoDB" id="9808289at2"/>
<reference evidence="15 16" key="1">
    <citation type="submission" date="2018-10" db="EMBL/GenBank/DDBJ databases">
        <title>An updated phylogeny of the Alphaproteobacteria reveals that the parasitic Rickettsiales and Holosporales have independent origins.</title>
        <authorList>
            <person name="Munoz-Gomez S.A."/>
            <person name="Hess S."/>
            <person name="Burger G."/>
            <person name="Lang B.F."/>
            <person name="Susko E."/>
            <person name="Slamovits C.H."/>
            <person name="Roger A.J."/>
        </authorList>
    </citation>
    <scope>NUCLEOTIDE SEQUENCE [LARGE SCALE GENOMIC DNA]</scope>
    <source>
        <strain evidence="15">HOLO01</strain>
    </source>
</reference>
<evidence type="ECO:0000313" key="16">
    <source>
        <dbReference type="Proteomes" id="UP000293550"/>
    </source>
</evidence>
<comment type="function">
    <text evidence="14">Catalyzes the dephosphorylation of undecaprenyl diphosphate (UPP). Confers resistance to bacitracin.</text>
</comment>
<evidence type="ECO:0000256" key="12">
    <source>
        <dbReference type="ARBA" id="ARBA00032932"/>
    </source>
</evidence>
<protein>
    <recommendedName>
        <fullName evidence="4 14">Undecaprenyl-diphosphatase</fullName>
        <ecNumber evidence="3 14">3.6.1.27</ecNumber>
    </recommendedName>
    <alternativeName>
        <fullName evidence="12 14">Bacitracin resistance protein</fullName>
    </alternativeName>
    <alternativeName>
        <fullName evidence="11 14">Undecaprenyl pyrophosphate phosphatase</fullName>
    </alternativeName>
</protein>
<feature type="transmembrane region" description="Helical" evidence="14">
    <location>
        <begin position="113"/>
        <end position="134"/>
    </location>
</feature>
<evidence type="ECO:0000256" key="13">
    <source>
        <dbReference type="ARBA" id="ARBA00047594"/>
    </source>
</evidence>
<comment type="similarity">
    <text evidence="2 14">Belongs to the UppP family.</text>
</comment>
<evidence type="ECO:0000256" key="9">
    <source>
        <dbReference type="ARBA" id="ARBA00023136"/>
    </source>
</evidence>
<feature type="transmembrane region" description="Helical" evidence="14">
    <location>
        <begin position="251"/>
        <end position="267"/>
    </location>
</feature>
<evidence type="ECO:0000256" key="3">
    <source>
        <dbReference type="ARBA" id="ARBA00012374"/>
    </source>
</evidence>
<feature type="transmembrane region" description="Helical" evidence="14">
    <location>
        <begin position="218"/>
        <end position="239"/>
    </location>
</feature>
<keyword evidence="14" id="KW-0961">Cell wall biogenesis/degradation</keyword>
<evidence type="ECO:0000256" key="7">
    <source>
        <dbReference type="ARBA" id="ARBA00022801"/>
    </source>
</evidence>
<dbReference type="AlphaFoldDB" id="A0A4Q7DHB4"/>
<keyword evidence="8 14" id="KW-1133">Transmembrane helix</keyword>
<feature type="transmembrane region" description="Helical" evidence="14">
    <location>
        <begin position="89"/>
        <end position="107"/>
    </location>
</feature>
<dbReference type="PANTHER" id="PTHR30622:SF4">
    <property type="entry name" value="UNDECAPRENYL-DIPHOSPHATASE"/>
    <property type="match status" value="1"/>
</dbReference>
<dbReference type="EC" id="3.6.1.27" evidence="3 14"/>
<evidence type="ECO:0000256" key="2">
    <source>
        <dbReference type="ARBA" id="ARBA00010621"/>
    </source>
</evidence>
<evidence type="ECO:0000256" key="8">
    <source>
        <dbReference type="ARBA" id="ARBA00022989"/>
    </source>
</evidence>
<comment type="subcellular location">
    <subcellularLocation>
        <location evidence="1 14">Cell membrane</location>
        <topology evidence="1 14">Multi-pass membrane protein</topology>
    </subcellularLocation>
</comment>
<evidence type="ECO:0000256" key="4">
    <source>
        <dbReference type="ARBA" id="ARBA00021581"/>
    </source>
</evidence>
<keyword evidence="14" id="KW-0573">Peptidoglycan synthesis</keyword>
<keyword evidence="10 14" id="KW-0046">Antibiotic resistance</keyword>
<proteinExistence type="inferred from homology"/>
<dbReference type="GO" id="GO:0046677">
    <property type="term" value="P:response to antibiotic"/>
    <property type="evidence" value="ECO:0007669"/>
    <property type="project" value="UniProtKB-UniRule"/>
</dbReference>
<evidence type="ECO:0000256" key="6">
    <source>
        <dbReference type="ARBA" id="ARBA00022692"/>
    </source>
</evidence>
<evidence type="ECO:0000256" key="5">
    <source>
        <dbReference type="ARBA" id="ARBA00022475"/>
    </source>
</evidence>
<evidence type="ECO:0000313" key="15">
    <source>
        <dbReference type="EMBL" id="RZI45529.1"/>
    </source>
</evidence>
<dbReference type="Proteomes" id="UP000293550">
    <property type="component" value="Unassembled WGS sequence"/>
</dbReference>
<dbReference type="EMBL" id="SCFB01000010">
    <property type="protein sequence ID" value="RZI45529.1"/>
    <property type="molecule type" value="Genomic_DNA"/>
</dbReference>
<dbReference type="InterPro" id="IPR003824">
    <property type="entry name" value="UppP"/>
</dbReference>
<dbReference type="HAMAP" id="MF_01006">
    <property type="entry name" value="Undec_diphosphatase"/>
    <property type="match status" value="1"/>
</dbReference>
<evidence type="ECO:0000256" key="10">
    <source>
        <dbReference type="ARBA" id="ARBA00023251"/>
    </source>
</evidence>
<dbReference type="GO" id="GO:0071555">
    <property type="term" value="P:cell wall organization"/>
    <property type="evidence" value="ECO:0007669"/>
    <property type="project" value="UniProtKB-KW"/>
</dbReference>
<name>A0A4Q7DHB4_9PROT</name>
<keyword evidence="7 14" id="KW-0378">Hydrolase</keyword>
<gene>
    <name evidence="14" type="primary">uppP</name>
    <name evidence="15" type="ORF">EQU50_06865</name>
</gene>
<comment type="caution">
    <text evidence="15">The sequence shown here is derived from an EMBL/GenBank/DDBJ whole genome shotgun (WGS) entry which is preliminary data.</text>
</comment>
<dbReference type="PANTHER" id="PTHR30622">
    <property type="entry name" value="UNDECAPRENYL-DIPHOSPHATASE"/>
    <property type="match status" value="1"/>
</dbReference>